<dbReference type="InterPro" id="IPR050662">
    <property type="entry name" value="Sec-metab_biosynth-thioest"/>
</dbReference>
<dbReference type="Pfam" id="PF00753">
    <property type="entry name" value="Lactamase_B"/>
    <property type="match status" value="1"/>
</dbReference>
<dbReference type="GO" id="GO:0044550">
    <property type="term" value="P:secondary metabolite biosynthetic process"/>
    <property type="evidence" value="ECO:0007669"/>
    <property type="project" value="TreeGrafter"/>
</dbReference>
<evidence type="ECO:0000256" key="2">
    <source>
        <dbReference type="ARBA" id="ARBA00006759"/>
    </source>
</evidence>
<dbReference type="InterPro" id="IPR047921">
    <property type="entry name" value="LACTB2-like_MBL-fold"/>
</dbReference>
<evidence type="ECO:0000256" key="7">
    <source>
        <dbReference type="ARBA" id="ARBA00033382"/>
    </source>
</evidence>
<feature type="domain" description="Metallo-beta-lactamase" evidence="8">
    <location>
        <begin position="49"/>
        <end position="204"/>
    </location>
</feature>
<evidence type="ECO:0000256" key="4">
    <source>
        <dbReference type="ARBA" id="ARBA00022723"/>
    </source>
</evidence>
<keyword evidence="5" id="KW-0378">Hydrolase</keyword>
<dbReference type="InterPro" id="IPR001279">
    <property type="entry name" value="Metallo-B-lactamas"/>
</dbReference>
<name>F0URU3_AJEC8</name>
<dbReference type="STRING" id="544711.F0URU3"/>
<dbReference type="Gene3D" id="1.10.10.10">
    <property type="entry name" value="Winged helix-like DNA-binding domain superfamily/Winged helix DNA-binding domain"/>
    <property type="match status" value="1"/>
</dbReference>
<accession>F0URU3</accession>
<gene>
    <name evidence="9" type="ORF">HCEG_07835</name>
</gene>
<dbReference type="SUPFAM" id="SSF56281">
    <property type="entry name" value="Metallo-hydrolase/oxidoreductase"/>
    <property type="match status" value="1"/>
</dbReference>
<evidence type="ECO:0000256" key="5">
    <source>
        <dbReference type="ARBA" id="ARBA00022801"/>
    </source>
</evidence>
<evidence type="ECO:0000313" key="10">
    <source>
        <dbReference type="Proteomes" id="UP000008142"/>
    </source>
</evidence>
<keyword evidence="4" id="KW-0479">Metal-binding</keyword>
<dbReference type="OrthoDB" id="17458at2759"/>
<sequence length="310" mass="34762">MSKFWVGISTSAHSKQPILHSRFEQSGIPATRYIQVWGNPDPGWKSGKGTNTYLIGQCHERILIDTGEGRPSWTENLKAALKNENATIKTVLLTHWHRDHVGGVPDLLKVCPDAKIHKSQPDTEGQLDIEDGQIFQVDGATLRAYSTPGHTKDHMVFRLCEEDALFTGDNILGHGTSVFEDLEVYLSTLEKMKYYFSGRAYPGHGAVIADGNVKITEYIKHRQQREDEVLQVLAYGSLTAERDLPSSPVNGEELRRWTPMELVKVIYRDVPVTLHAPASQGVFQILKKLEKEGKVVTGENDGEDRFMIVL</sequence>
<dbReference type="InterPro" id="IPR036388">
    <property type="entry name" value="WH-like_DNA-bd_sf"/>
</dbReference>
<reference evidence="10" key="1">
    <citation type="submission" date="2008-07" db="EMBL/GenBank/DDBJ databases">
        <title>Annotation of Ajellomyces capsulatus strain H88.</title>
        <authorList>
            <person name="Champion M."/>
            <person name="Cuomo C."/>
            <person name="Ma L.-J."/>
            <person name="Henn M.R."/>
            <person name="Sil A."/>
            <person name="Goldman B."/>
            <person name="Young S.K."/>
            <person name="Kodira C.D."/>
            <person name="Zeng Q."/>
            <person name="Koehrsen M."/>
            <person name="Alvarado L."/>
            <person name="Berlin A."/>
            <person name="Borenstein D."/>
            <person name="Chen Z."/>
            <person name="Engels R."/>
            <person name="Freedman E."/>
            <person name="Gellesch M."/>
            <person name="Goldberg J."/>
            <person name="Griggs A."/>
            <person name="Gujja S."/>
            <person name="Heiman D."/>
            <person name="Hepburn T."/>
            <person name="Howarth C."/>
            <person name="Jen D."/>
            <person name="Larson L."/>
            <person name="Lewis B."/>
            <person name="Mehta T."/>
            <person name="Park D."/>
            <person name="Pearson M."/>
            <person name="Roberts A."/>
            <person name="Saif S."/>
            <person name="Shea T."/>
            <person name="Shenoy N."/>
            <person name="Sisk P."/>
            <person name="Stolte C."/>
            <person name="Sykes S."/>
            <person name="Walk T."/>
            <person name="White J."/>
            <person name="Yandava C."/>
            <person name="Klein B."/>
            <person name="McEwen J.G."/>
            <person name="Puccia R."/>
            <person name="Goldman G.H."/>
            <person name="Felipe M.S."/>
            <person name="Nino-Vega G."/>
            <person name="San-Blas G."/>
            <person name="Taylor J."/>
            <person name="Mendoza L."/>
            <person name="Galagan J."/>
            <person name="Nusbaum C."/>
            <person name="Birren B."/>
        </authorList>
    </citation>
    <scope>NUCLEOTIDE SEQUENCE [LARGE SCALE GENOMIC DNA]</scope>
    <source>
        <strain evidence="10">H88</strain>
    </source>
</reference>
<dbReference type="OMA" id="GDHVMAW"/>
<dbReference type="SMART" id="SM00849">
    <property type="entry name" value="Lactamase_B"/>
    <property type="match status" value="1"/>
</dbReference>
<dbReference type="Pfam" id="PF17778">
    <property type="entry name" value="WHD_BLACT"/>
    <property type="match status" value="1"/>
</dbReference>
<dbReference type="CDD" id="cd07722">
    <property type="entry name" value="LACTB2-like_MBL-fold"/>
    <property type="match status" value="1"/>
</dbReference>
<organism evidence="10">
    <name type="scientific">Ajellomyces capsulatus (strain H88)</name>
    <name type="common">Darling's disease fungus</name>
    <name type="synonym">Histoplasma capsulatum</name>
    <dbReference type="NCBI Taxonomy" id="544711"/>
    <lineage>
        <taxon>Eukaryota</taxon>
        <taxon>Fungi</taxon>
        <taxon>Dikarya</taxon>
        <taxon>Ascomycota</taxon>
        <taxon>Pezizomycotina</taxon>
        <taxon>Eurotiomycetes</taxon>
        <taxon>Eurotiomycetidae</taxon>
        <taxon>Onygenales</taxon>
        <taxon>Ajellomycetaceae</taxon>
        <taxon>Histoplasma</taxon>
    </lineage>
</organism>
<dbReference type="FunFam" id="3.60.15.10:FF:000041">
    <property type="entry name" value="Metallo-beta-lactamase domain protein"/>
    <property type="match status" value="1"/>
</dbReference>
<dbReference type="InterPro" id="IPR041516">
    <property type="entry name" value="LACTB2_WH"/>
</dbReference>
<evidence type="ECO:0000256" key="3">
    <source>
        <dbReference type="ARBA" id="ARBA00018739"/>
    </source>
</evidence>
<comment type="cofactor">
    <cofactor evidence="1">
        <name>Zn(2+)</name>
        <dbReference type="ChEBI" id="CHEBI:29105"/>
    </cofactor>
</comment>
<protein>
    <recommendedName>
        <fullName evidence="3">Lactamase-like protein nscB</fullName>
    </recommendedName>
    <alternativeName>
        <fullName evidence="7">Neosartoricin B biosynthesis protein B</fullName>
    </alternativeName>
</protein>
<evidence type="ECO:0000256" key="6">
    <source>
        <dbReference type="ARBA" id="ARBA00022833"/>
    </source>
</evidence>
<dbReference type="GO" id="GO:0046872">
    <property type="term" value="F:metal ion binding"/>
    <property type="evidence" value="ECO:0007669"/>
    <property type="project" value="UniProtKB-KW"/>
</dbReference>
<evidence type="ECO:0000313" key="9">
    <source>
        <dbReference type="EMBL" id="EGC48620.1"/>
    </source>
</evidence>
<comment type="similarity">
    <text evidence="2">Belongs to the metallo-beta-lactamase superfamily. Glyoxalase II family.</text>
</comment>
<dbReference type="VEuPathDB" id="FungiDB:I7I53_11385"/>
<evidence type="ECO:0000259" key="8">
    <source>
        <dbReference type="SMART" id="SM00849"/>
    </source>
</evidence>
<dbReference type="GO" id="GO:0016787">
    <property type="term" value="F:hydrolase activity"/>
    <property type="evidence" value="ECO:0007669"/>
    <property type="project" value="UniProtKB-KW"/>
</dbReference>
<dbReference type="EMBL" id="DS990641">
    <property type="protein sequence ID" value="EGC48620.1"/>
    <property type="molecule type" value="Genomic_DNA"/>
</dbReference>
<dbReference type="Gene3D" id="3.60.15.10">
    <property type="entry name" value="Ribonuclease Z/Hydroxyacylglutathione hydrolase-like"/>
    <property type="match status" value="1"/>
</dbReference>
<dbReference type="PANTHER" id="PTHR23131">
    <property type="entry name" value="ENDORIBONUCLEASE LACTB2"/>
    <property type="match status" value="1"/>
</dbReference>
<dbReference type="InterPro" id="IPR036866">
    <property type="entry name" value="RibonucZ/Hydroxyglut_hydro"/>
</dbReference>
<keyword evidence="6" id="KW-0862">Zinc</keyword>
<proteinExistence type="inferred from homology"/>
<dbReference type="FunFam" id="1.10.10.10:FF:000328">
    <property type="entry name" value="Lactamase beta 2"/>
    <property type="match status" value="1"/>
</dbReference>
<evidence type="ECO:0000256" key="1">
    <source>
        <dbReference type="ARBA" id="ARBA00001947"/>
    </source>
</evidence>
<dbReference type="AlphaFoldDB" id="F0URU3"/>
<dbReference type="PANTHER" id="PTHR23131:SF0">
    <property type="entry name" value="ENDORIBONUCLEASE LACTB2"/>
    <property type="match status" value="1"/>
</dbReference>
<dbReference type="Proteomes" id="UP000008142">
    <property type="component" value="Unassembled WGS sequence"/>
</dbReference>
<dbReference type="HOGENOM" id="CLU_048478_1_3_1"/>